<name>A0A517PDX4_9PLAN</name>
<dbReference type="RefSeq" id="WP_145360456.1">
    <property type="nucleotide sequence ID" value="NZ_CP036265.1"/>
</dbReference>
<evidence type="ECO:0000256" key="2">
    <source>
        <dbReference type="SAM" id="SignalP"/>
    </source>
</evidence>
<dbReference type="Proteomes" id="UP000318741">
    <property type="component" value="Chromosome"/>
</dbReference>
<protein>
    <recommendedName>
        <fullName evidence="5">DUF1570 domain-containing protein</fullName>
    </recommendedName>
</protein>
<proteinExistence type="predicted"/>
<dbReference type="AlphaFoldDB" id="A0A517PDX4"/>
<accession>A0A517PDX4</accession>
<dbReference type="EMBL" id="CP036265">
    <property type="protein sequence ID" value="QDT17585.1"/>
    <property type="molecule type" value="Genomic_DNA"/>
</dbReference>
<dbReference type="KEGG" id="acaf:CA12_37130"/>
<feature type="signal peptide" evidence="2">
    <location>
        <begin position="1"/>
        <end position="23"/>
    </location>
</feature>
<keyword evidence="2" id="KW-0732">Signal</keyword>
<dbReference type="OrthoDB" id="228844at2"/>
<feature type="region of interest" description="Disordered" evidence="1">
    <location>
        <begin position="68"/>
        <end position="89"/>
    </location>
</feature>
<evidence type="ECO:0008006" key="5">
    <source>
        <dbReference type="Google" id="ProtNLM"/>
    </source>
</evidence>
<sequence length="497" mass="55495" precursor="true">MPSARSVLLPAALLLIVAAPAPGGGVADVGAAVEPLREAYRAELTTFAGRADAAGLAEFAAELRLQAAPPDPQTLSVTPPPRTVRPELPPVDRSEETALRRAVRRAGQGFGQEAFLLAKRAGTRGAEEPGAANLAMGLVWEILAADPDHVEARRALGQKRVGDEWLTPWEQGQARVGRVDHKTFGWTPKLHVERLEAGERLLDGRWVDADREALVRSDFATGWEVETEHYQVRTNVSLERGAEIARQLERFHAFFRATFPGFGLGPEDLRQRFVSVGRFPSYQNIGGAGGKYHVHLYRERAEYNLALIKQVPQIEMTNGFYDHRSRIASFYENGPNADPRTLFHEATHQLFYECTPQFRLVGEDAHYWAVEGIGCYMESFRDDGVTMTAGSPRYVRFVNARARWIDQQFFVPLAEFDARGRVAFQTAPDIHKCYSQASGLTHFFLHAGGGALRPALTLHLEDLYNPTVRPEQVRSLDRLTGLTWEALGEHYKQYLVQ</sequence>
<feature type="chain" id="PRO_5022216491" description="DUF1570 domain-containing protein" evidence="2">
    <location>
        <begin position="24"/>
        <end position="497"/>
    </location>
</feature>
<evidence type="ECO:0000313" key="3">
    <source>
        <dbReference type="EMBL" id="QDT17585.1"/>
    </source>
</evidence>
<reference evidence="3 4" key="1">
    <citation type="submission" date="2019-02" db="EMBL/GenBank/DDBJ databases">
        <title>Deep-cultivation of Planctomycetes and their phenomic and genomic characterization uncovers novel biology.</title>
        <authorList>
            <person name="Wiegand S."/>
            <person name="Jogler M."/>
            <person name="Boedeker C."/>
            <person name="Pinto D."/>
            <person name="Vollmers J."/>
            <person name="Rivas-Marin E."/>
            <person name="Kohn T."/>
            <person name="Peeters S.H."/>
            <person name="Heuer A."/>
            <person name="Rast P."/>
            <person name="Oberbeckmann S."/>
            <person name="Bunk B."/>
            <person name="Jeske O."/>
            <person name="Meyerdierks A."/>
            <person name="Storesund J.E."/>
            <person name="Kallscheuer N."/>
            <person name="Luecker S."/>
            <person name="Lage O.M."/>
            <person name="Pohl T."/>
            <person name="Merkel B.J."/>
            <person name="Hornburger P."/>
            <person name="Mueller R.-W."/>
            <person name="Bruemmer F."/>
            <person name="Labrenz M."/>
            <person name="Spormann A.M."/>
            <person name="Op den Camp H."/>
            <person name="Overmann J."/>
            <person name="Amann R."/>
            <person name="Jetten M.S.M."/>
            <person name="Mascher T."/>
            <person name="Medema M.H."/>
            <person name="Devos D.P."/>
            <person name="Kaster A.-K."/>
            <person name="Ovreas L."/>
            <person name="Rohde M."/>
            <person name="Galperin M.Y."/>
            <person name="Jogler C."/>
        </authorList>
    </citation>
    <scope>NUCLEOTIDE SEQUENCE [LARGE SCALE GENOMIC DNA]</scope>
    <source>
        <strain evidence="3 4">CA12</strain>
    </source>
</reference>
<evidence type="ECO:0000256" key="1">
    <source>
        <dbReference type="SAM" id="MobiDB-lite"/>
    </source>
</evidence>
<keyword evidence="4" id="KW-1185">Reference proteome</keyword>
<feature type="compositionally biased region" description="Pro residues" evidence="1">
    <location>
        <begin position="78"/>
        <end position="89"/>
    </location>
</feature>
<evidence type="ECO:0000313" key="4">
    <source>
        <dbReference type="Proteomes" id="UP000318741"/>
    </source>
</evidence>
<organism evidence="3 4">
    <name type="scientific">Alienimonas californiensis</name>
    <dbReference type="NCBI Taxonomy" id="2527989"/>
    <lineage>
        <taxon>Bacteria</taxon>
        <taxon>Pseudomonadati</taxon>
        <taxon>Planctomycetota</taxon>
        <taxon>Planctomycetia</taxon>
        <taxon>Planctomycetales</taxon>
        <taxon>Planctomycetaceae</taxon>
        <taxon>Alienimonas</taxon>
    </lineage>
</organism>
<gene>
    <name evidence="3" type="ORF">CA12_37130</name>
</gene>